<dbReference type="NCBIfam" id="NF010446">
    <property type="entry name" value="PRK13872.1"/>
    <property type="match status" value="1"/>
</dbReference>
<dbReference type="SUPFAM" id="SSF54427">
    <property type="entry name" value="NTF2-like"/>
    <property type="match status" value="1"/>
</dbReference>
<keyword evidence="2 6" id="KW-0812">Transmembrane</keyword>
<feature type="transmembrane region" description="Helical" evidence="6">
    <location>
        <begin position="43"/>
        <end position="61"/>
    </location>
</feature>
<dbReference type="Proteomes" id="UP000706039">
    <property type="component" value="Unassembled WGS sequence"/>
</dbReference>
<keyword evidence="3 6" id="KW-1133">Transmembrane helix</keyword>
<feature type="region of interest" description="Disordered" evidence="5">
    <location>
        <begin position="227"/>
        <end position="260"/>
    </location>
</feature>
<evidence type="ECO:0000256" key="2">
    <source>
        <dbReference type="ARBA" id="ARBA00022692"/>
    </source>
</evidence>
<evidence type="ECO:0000256" key="1">
    <source>
        <dbReference type="ARBA" id="ARBA00004167"/>
    </source>
</evidence>
<keyword evidence="9" id="KW-1185">Reference proteome</keyword>
<comment type="caution">
    <text evidence="8">The sequence shown here is derived from an EMBL/GenBank/DDBJ whole genome shotgun (WGS) entry which is preliminary data.</text>
</comment>
<proteinExistence type="predicted"/>
<dbReference type="Pfam" id="PF04335">
    <property type="entry name" value="VirB8"/>
    <property type="match status" value="1"/>
</dbReference>
<evidence type="ECO:0000256" key="6">
    <source>
        <dbReference type="SAM" id="Phobius"/>
    </source>
</evidence>
<evidence type="ECO:0000256" key="3">
    <source>
        <dbReference type="ARBA" id="ARBA00022989"/>
    </source>
</evidence>
<evidence type="ECO:0000256" key="4">
    <source>
        <dbReference type="ARBA" id="ARBA00023136"/>
    </source>
</evidence>
<evidence type="ECO:0000259" key="7">
    <source>
        <dbReference type="Pfam" id="PF04335"/>
    </source>
</evidence>
<dbReference type="InterPro" id="IPR032710">
    <property type="entry name" value="NTF2-like_dom_sf"/>
</dbReference>
<dbReference type="CDD" id="cd16425">
    <property type="entry name" value="TrbF"/>
    <property type="match status" value="1"/>
</dbReference>
<evidence type="ECO:0000256" key="5">
    <source>
        <dbReference type="SAM" id="MobiDB-lite"/>
    </source>
</evidence>
<organism evidence="8 9">
    <name type="scientific">Sphingomonas colocasiae</name>
    <dbReference type="NCBI Taxonomy" id="1848973"/>
    <lineage>
        <taxon>Bacteria</taxon>
        <taxon>Pseudomonadati</taxon>
        <taxon>Pseudomonadota</taxon>
        <taxon>Alphaproteobacteria</taxon>
        <taxon>Sphingomonadales</taxon>
        <taxon>Sphingomonadaceae</taxon>
        <taxon>Sphingomonas</taxon>
    </lineage>
</organism>
<feature type="compositionally biased region" description="Pro residues" evidence="5">
    <location>
        <begin position="229"/>
        <end position="245"/>
    </location>
</feature>
<evidence type="ECO:0000313" key="8">
    <source>
        <dbReference type="EMBL" id="MBY8821082.1"/>
    </source>
</evidence>
<gene>
    <name evidence="8" type="ORF">K7G82_02185</name>
</gene>
<dbReference type="InterPro" id="IPR035658">
    <property type="entry name" value="TrbF"/>
</dbReference>
<dbReference type="RefSeq" id="WP_222988172.1">
    <property type="nucleotide sequence ID" value="NZ_JAINVV010000001.1"/>
</dbReference>
<evidence type="ECO:0000313" key="9">
    <source>
        <dbReference type="Proteomes" id="UP000706039"/>
    </source>
</evidence>
<comment type="subcellular location">
    <subcellularLocation>
        <location evidence="1">Membrane</location>
        <topology evidence="1">Single-pass membrane protein</topology>
    </subcellularLocation>
</comment>
<reference evidence="8 9" key="1">
    <citation type="submission" date="2021-08" db="EMBL/GenBank/DDBJ databases">
        <authorList>
            <person name="Tuo L."/>
        </authorList>
    </citation>
    <scope>NUCLEOTIDE SEQUENCE [LARGE SCALE GENOMIC DNA]</scope>
    <source>
        <strain evidence="8 9">JCM 31229</strain>
    </source>
</reference>
<protein>
    <submittedName>
        <fullName evidence="8">Conjugal transfer protein TrbF</fullName>
    </submittedName>
</protein>
<feature type="domain" description="Bacterial virulence protein VirB8" evidence="7">
    <location>
        <begin position="22"/>
        <end position="225"/>
    </location>
</feature>
<dbReference type="Gene3D" id="3.10.450.230">
    <property type="entry name" value="VirB8 protein"/>
    <property type="match status" value="1"/>
</dbReference>
<accession>A0ABS7PIF0</accession>
<dbReference type="EMBL" id="JAINVV010000001">
    <property type="protein sequence ID" value="MBY8821082.1"/>
    <property type="molecule type" value="Genomic_DNA"/>
</dbReference>
<dbReference type="InterPro" id="IPR007430">
    <property type="entry name" value="VirB8"/>
</dbReference>
<sequence length="260" mass="28624">MKFRRTNQRYGATPAPETPYQKASQLWDERIGAARVQARNWRLMAIGSLVLAGGLAASTVWQASQSRVIPYVVEVDRLGSARAVAPVGEDYRPTDPQIAWHLAAFVRKVRSVSTDPAIVRENWLEAYDYVTKRGAVTLGGYARAADPFAGGREASVSIQVTSVVRASDRSFQVKWIERRFERGNLVDTGHWTGILTIKIDTPRTAERVRKNPLGLYIDAIDWSREIDAAPPPAPARPLQPVPADAPTPQSSPDNGAADVR</sequence>
<name>A0ABS7PIF0_9SPHN</name>
<keyword evidence="4 6" id="KW-0472">Membrane</keyword>